<organism evidence="2 3">
    <name type="scientific">Brevibacillus reuszeri</name>
    <dbReference type="NCBI Taxonomy" id="54915"/>
    <lineage>
        <taxon>Bacteria</taxon>
        <taxon>Bacillati</taxon>
        <taxon>Bacillota</taxon>
        <taxon>Bacilli</taxon>
        <taxon>Bacillales</taxon>
        <taxon>Paenibacillaceae</taxon>
        <taxon>Brevibacillus</taxon>
    </lineage>
</organism>
<dbReference type="Proteomes" id="UP000036834">
    <property type="component" value="Unassembled WGS sequence"/>
</dbReference>
<evidence type="ECO:0000313" key="3">
    <source>
        <dbReference type="Proteomes" id="UP000036834"/>
    </source>
</evidence>
<dbReference type="STRING" id="54915.ADS79_13965"/>
<reference evidence="1 4" key="3">
    <citation type="submission" date="2019-06" db="EMBL/GenBank/DDBJ databases">
        <title>Whole genome shotgun sequence of Brevibacillus reuszeri NBRC 15719.</title>
        <authorList>
            <person name="Hosoyama A."/>
            <person name="Uohara A."/>
            <person name="Ohji S."/>
            <person name="Ichikawa N."/>
        </authorList>
    </citation>
    <scope>NUCLEOTIDE SEQUENCE [LARGE SCALE GENOMIC DNA]</scope>
    <source>
        <strain evidence="1 4">NBRC 15719</strain>
    </source>
</reference>
<dbReference type="EMBL" id="BJON01000031">
    <property type="protein sequence ID" value="GED72529.1"/>
    <property type="molecule type" value="Genomic_DNA"/>
</dbReference>
<dbReference type="RefSeq" id="WP_049738977.1">
    <property type="nucleotide sequence ID" value="NZ_BJON01000031.1"/>
</dbReference>
<dbReference type="EMBL" id="LGIQ01000007">
    <property type="protein sequence ID" value="KNB72928.1"/>
    <property type="molecule type" value="Genomic_DNA"/>
</dbReference>
<dbReference type="AlphaFoldDB" id="A0A0K9YW72"/>
<reference evidence="2" key="2">
    <citation type="submission" date="2015-07" db="EMBL/GenBank/DDBJ databases">
        <title>MeaNS - Measles Nucleotide Surveillance Program.</title>
        <authorList>
            <person name="Tran T."/>
            <person name="Druce J."/>
        </authorList>
    </citation>
    <scope>NUCLEOTIDE SEQUENCE</scope>
    <source>
        <strain evidence="2">DSM 9887</strain>
    </source>
</reference>
<evidence type="ECO:0000313" key="1">
    <source>
        <dbReference type="EMBL" id="GED72529.1"/>
    </source>
</evidence>
<name>A0A0K9YW72_9BACL</name>
<evidence type="ECO:0000313" key="4">
    <source>
        <dbReference type="Proteomes" id="UP000319578"/>
    </source>
</evidence>
<proteinExistence type="predicted"/>
<accession>A0A0K9YW72</accession>
<protein>
    <submittedName>
        <fullName evidence="2">Uncharacterized protein</fullName>
    </submittedName>
</protein>
<sequence length="242" mass="28875">MIIFDEKKYAENMLKGGYLTKHKNVYELHILAKYYFQLGYSHEDVKGHLISFCTQHNEYFNKDEWYKIINTTVKSATKAKFITGKQVYITHSELEYLKQLDKLNEQKVAFVLLVLYKFYNYKKFDVSIEDIFRLSKLNLNSKTKLEILQSLTSKELVDITMGGKRWVKFADKSTSPALVIDNFEDFIFTYLKFIGEKIGECTNSNCNRLFKHTGKNHKMCSECNKEYRRKYKTEKQREYRKK</sequence>
<evidence type="ECO:0000313" key="2">
    <source>
        <dbReference type="EMBL" id="KNB72928.1"/>
    </source>
</evidence>
<keyword evidence="4" id="KW-1185">Reference proteome</keyword>
<dbReference type="PATRIC" id="fig|54915.3.peg.1804"/>
<comment type="caution">
    <text evidence="2">The sequence shown here is derived from an EMBL/GenBank/DDBJ whole genome shotgun (WGS) entry which is preliminary data.</text>
</comment>
<dbReference type="OrthoDB" id="2595442at2"/>
<dbReference type="Proteomes" id="UP000319578">
    <property type="component" value="Unassembled WGS sequence"/>
</dbReference>
<reference evidence="3" key="1">
    <citation type="submission" date="2015-07" db="EMBL/GenBank/DDBJ databases">
        <title>Genome sequencing project for genomic taxonomy and phylogenomics of Bacillus-like bacteria.</title>
        <authorList>
            <person name="Liu B."/>
            <person name="Wang J."/>
            <person name="Zhu Y."/>
            <person name="Liu G."/>
            <person name="Chen Q."/>
            <person name="Chen Z."/>
            <person name="Lan J."/>
            <person name="Che J."/>
            <person name="Ge C."/>
            <person name="Shi H."/>
            <person name="Pan Z."/>
            <person name="Liu X."/>
        </authorList>
    </citation>
    <scope>NUCLEOTIDE SEQUENCE [LARGE SCALE GENOMIC DNA]</scope>
    <source>
        <strain evidence="3">DSM 9887</strain>
    </source>
</reference>
<gene>
    <name evidence="2" type="ORF">ADS79_13965</name>
    <name evidence="1" type="ORF">BRE01_62310</name>
</gene>